<dbReference type="EMBL" id="JALJAT010000001">
    <property type="protein sequence ID" value="KAK4474723.1"/>
    <property type="molecule type" value="Genomic_DNA"/>
</dbReference>
<keyword evidence="2" id="KW-1185">Reference proteome</keyword>
<accession>A0AAE1ZIT5</accession>
<reference evidence="1" key="1">
    <citation type="submission" date="2022-04" db="EMBL/GenBank/DDBJ databases">
        <authorList>
            <person name="Xu L."/>
            <person name="Lv Z."/>
        </authorList>
    </citation>
    <scope>NUCLEOTIDE SEQUENCE</scope>
    <source>
        <strain evidence="1">LV_2022a</strain>
    </source>
</reference>
<dbReference type="Proteomes" id="UP001292079">
    <property type="component" value="Unassembled WGS sequence"/>
</dbReference>
<organism evidence="1 2">
    <name type="scientific">Schistosoma mekongi</name>
    <name type="common">Parasitic worm</name>
    <dbReference type="NCBI Taxonomy" id="38744"/>
    <lineage>
        <taxon>Eukaryota</taxon>
        <taxon>Metazoa</taxon>
        <taxon>Spiralia</taxon>
        <taxon>Lophotrochozoa</taxon>
        <taxon>Platyhelminthes</taxon>
        <taxon>Trematoda</taxon>
        <taxon>Digenea</taxon>
        <taxon>Strigeidida</taxon>
        <taxon>Schistosomatoidea</taxon>
        <taxon>Schistosomatidae</taxon>
        <taxon>Schistosoma</taxon>
    </lineage>
</organism>
<comment type="caution">
    <text evidence="1">The sequence shown here is derived from an EMBL/GenBank/DDBJ whole genome shotgun (WGS) entry which is preliminary data.</text>
</comment>
<reference evidence="1" key="2">
    <citation type="journal article" date="2023" name="Infect Dis Poverty">
        <title>Chromosome-scale genome of the human blood fluke Schistosoma mekongi and its implications for public health.</title>
        <authorList>
            <person name="Zhou M."/>
            <person name="Xu L."/>
            <person name="Xu D."/>
            <person name="Chen W."/>
            <person name="Khan J."/>
            <person name="Hu Y."/>
            <person name="Huang H."/>
            <person name="Wei H."/>
            <person name="Zhang Y."/>
            <person name="Chusongsang P."/>
            <person name="Tanasarnprasert K."/>
            <person name="Hu X."/>
            <person name="Limpanont Y."/>
            <person name="Lv Z."/>
        </authorList>
    </citation>
    <scope>NUCLEOTIDE SEQUENCE</scope>
    <source>
        <strain evidence="1">LV_2022a</strain>
    </source>
</reference>
<gene>
    <name evidence="1" type="ORF">MN116_001849</name>
</gene>
<protein>
    <submittedName>
        <fullName evidence="1">Uncharacterized protein</fullName>
    </submittedName>
</protein>
<proteinExistence type="predicted"/>
<evidence type="ECO:0000313" key="1">
    <source>
        <dbReference type="EMBL" id="KAK4474723.1"/>
    </source>
</evidence>
<evidence type="ECO:0000313" key="2">
    <source>
        <dbReference type="Proteomes" id="UP001292079"/>
    </source>
</evidence>
<sequence length="513" mass="59618">MNSTISNIKNNIENNESKCNSSLSSSCRITDLCAWCQKPNRQTYKYNSLHQSVNEINYAKHEIKPVPVCCSQICFDNLRRAYFKNRRHQLNQELLDEIPAMAISGRLPYTSDSDKEKLFDVGRQSDLSYRSTTATTTTTNNISSISIITTSTITTTTNTTSRISSNKQLHSQQFDRQFHSSQDTFQNHIPIVNNSHLKSKSITEEQNYDLVLNLPLYPQLNSCSINKEDIEISTQLYEYFMQRINVSQFVNNFVNAINIDHIPITTMTNSTTTARTTINDDNNSEYDINIHSMPVDSLQSNVINPNVEYDNQLNDSSMEMMNLIKQLMNYTNENDTIHNNQYDMNCFNQSFIIPIPIPIFKTAPDLLNVLHRYGYHSIDSCKYYNNKLNMKDASTQINKIILDDSIENDNDNDDVEQNKTNEYIKLEFIENIHENTENALDLSLSSKTINNQINEHFTKRQKQQSLKKQQQRCHNKRCSYRKQIRRLTFSGIYRLIHPVTKHCYTVRIIPIRQ</sequence>
<name>A0AAE1ZIT5_SCHME</name>
<dbReference type="AlphaFoldDB" id="A0AAE1ZIT5"/>